<dbReference type="InterPro" id="IPR000504">
    <property type="entry name" value="RRM_dom"/>
</dbReference>
<dbReference type="GO" id="GO:1990904">
    <property type="term" value="C:ribonucleoprotein complex"/>
    <property type="evidence" value="ECO:0007669"/>
    <property type="project" value="UniProtKB-KW"/>
</dbReference>
<dbReference type="Pfam" id="PF00076">
    <property type="entry name" value="RRM_1"/>
    <property type="match status" value="3"/>
</dbReference>
<dbReference type="GO" id="GO:0003723">
    <property type="term" value="F:RNA binding"/>
    <property type="evidence" value="ECO:0007669"/>
    <property type="project" value="UniProtKB-UniRule"/>
</dbReference>
<feature type="compositionally biased region" description="Basic and acidic residues" evidence="3">
    <location>
        <begin position="156"/>
        <end position="180"/>
    </location>
</feature>
<evidence type="ECO:0000256" key="2">
    <source>
        <dbReference type="PROSITE-ProRule" id="PRU00176"/>
    </source>
</evidence>
<feature type="compositionally biased region" description="Acidic residues" evidence="3">
    <location>
        <begin position="306"/>
        <end position="323"/>
    </location>
</feature>
<dbReference type="AlphaFoldDB" id="A0AAD7PFL3"/>
<gene>
    <name evidence="5" type="ORF">O6P43_024847</name>
</gene>
<sequence length="897" mass="100352">MRTRNADAPKSATAKKTPPGRKSATKTPTTPSDSVSELATPKSVETRRSASKTKQVKKKEASPLPSTNSDSKPEHLTEEVKDSADVAQVTPEAKVAAATKSAAKRTPGRTKATVKAFSTPKSGEQMEAKVEKNPKQDNLDEGKIEEPIHVEVANVDDGKSKEEEKVDDNGQSSEKEKNNLELDEPVVKIVGESVEKEEEIVEVELTATAHVGNSLNQDESIIMEFQKSPGMEESGSGQAEEEAKEKLKDKETRDVGDQEESNIEPVNMEEKDKLQQENTQPENFASDEGTAGYFDKVDLGEHREEDLAEDDPEEPSEETETWEEERRQLTAIAKERKIKKEHEIFVGGLDRDATEEDLMKVFEKIGEVVEVRLHKNLSTNKNKGYAFVKFANKEHAKQALSEMKNPVIHGKRCGTAPSEDNDTLFLGNICNTWTKEAIKQKLKDYGVEGVENITLVPDVQHEGLSRGFAFLEFSCHAEAMLAYKKLQKPDVIFGHPERTAKVAFAEPLREPDPEVMAQVKSVFVDGLPPHWDEDRVREKFNKYGEIGRIVLARNMSTAKRKDFGFVDFSTHEAAVSCVDGVNNSELGDGTSKTKVRARLSNPLPKTQAVKGGMCGGFRIGHARAGPIPRFGRGFGRGGQHFNHPNFHRERDFYYGGRGQIGRTGFPHELDFDISYADFPQRQFVPRGGRRGPLGGGHYGTGRGSFDAGPSRPYFDRPWYAAPDRAPVDHILARRPYSPEGQFDRSFLGRHFDDPYLYGDNVPGVKRPYYMTDQDPDHMGPSRIRPRLDYTDPAPLFHVTRYHGIPLELEAVSIRMNIMVLIMVEVHIHLSMGVIAHMDVDTIRFKILRWLEIAEWTSSMTGKWLAVGITIKIVCFFLCLHSAFVPHSTSVFTPFCDH</sequence>
<dbReference type="CDD" id="cd00590">
    <property type="entry name" value="RRM_SF"/>
    <property type="match status" value="3"/>
</dbReference>
<proteinExistence type="predicted"/>
<evidence type="ECO:0000256" key="1">
    <source>
        <dbReference type="ARBA" id="ARBA00022884"/>
    </source>
</evidence>
<reference evidence="5" key="1">
    <citation type="journal article" date="2023" name="Science">
        <title>Elucidation of the pathway for biosynthesis of saponin adjuvants from the soapbark tree.</title>
        <authorList>
            <person name="Reed J."/>
            <person name="Orme A."/>
            <person name="El-Demerdash A."/>
            <person name="Owen C."/>
            <person name="Martin L.B.B."/>
            <person name="Misra R.C."/>
            <person name="Kikuchi S."/>
            <person name="Rejzek M."/>
            <person name="Martin A.C."/>
            <person name="Harkess A."/>
            <person name="Leebens-Mack J."/>
            <person name="Louveau T."/>
            <person name="Stephenson M.J."/>
            <person name="Osbourn A."/>
        </authorList>
    </citation>
    <scope>NUCLEOTIDE SEQUENCE</scope>
    <source>
        <strain evidence="5">S10</strain>
    </source>
</reference>
<feature type="compositionally biased region" description="Basic and acidic residues" evidence="3">
    <location>
        <begin position="241"/>
        <end position="256"/>
    </location>
</feature>
<organism evidence="5 6">
    <name type="scientific">Quillaja saponaria</name>
    <name type="common">Soap bark tree</name>
    <dbReference type="NCBI Taxonomy" id="32244"/>
    <lineage>
        <taxon>Eukaryota</taxon>
        <taxon>Viridiplantae</taxon>
        <taxon>Streptophyta</taxon>
        <taxon>Embryophyta</taxon>
        <taxon>Tracheophyta</taxon>
        <taxon>Spermatophyta</taxon>
        <taxon>Magnoliopsida</taxon>
        <taxon>eudicotyledons</taxon>
        <taxon>Gunneridae</taxon>
        <taxon>Pentapetalae</taxon>
        <taxon>rosids</taxon>
        <taxon>fabids</taxon>
        <taxon>Fabales</taxon>
        <taxon>Quillajaceae</taxon>
        <taxon>Quillaja</taxon>
    </lineage>
</organism>
<feature type="compositionally biased region" description="Basic and acidic residues" evidence="3">
    <location>
        <begin position="124"/>
        <end position="149"/>
    </location>
</feature>
<dbReference type="EMBL" id="JARAOO010000010">
    <property type="protein sequence ID" value="KAJ7953100.1"/>
    <property type="molecule type" value="Genomic_DNA"/>
</dbReference>
<evidence type="ECO:0000259" key="4">
    <source>
        <dbReference type="PROSITE" id="PS50102"/>
    </source>
</evidence>
<name>A0AAD7PFL3_QUISA</name>
<accession>A0AAD7PFL3</accession>
<dbReference type="PROSITE" id="PS50102">
    <property type="entry name" value="RRM"/>
    <property type="match status" value="3"/>
</dbReference>
<dbReference type="FunFam" id="3.30.70.330:FF:000816">
    <property type="entry name" value="Heterogeneous nuclear ribonucleoprotein Q"/>
    <property type="match status" value="1"/>
</dbReference>
<dbReference type="InterPro" id="IPR012677">
    <property type="entry name" value="Nucleotide-bd_a/b_plait_sf"/>
</dbReference>
<comment type="caution">
    <text evidence="5">The sequence shown here is derived from an EMBL/GenBank/DDBJ whole genome shotgun (WGS) entry which is preliminary data.</text>
</comment>
<feature type="domain" description="RRM" evidence="4">
    <location>
        <begin position="422"/>
        <end position="507"/>
    </location>
</feature>
<dbReference type="FunFam" id="3.30.70.330:FF:001127">
    <property type="entry name" value="Heterogeneous nuclear ribonucleoprotein Q"/>
    <property type="match status" value="1"/>
</dbReference>
<dbReference type="KEGG" id="qsa:O6P43_024847"/>
<feature type="compositionally biased region" description="Basic and acidic residues" evidence="3">
    <location>
        <begin position="71"/>
        <end position="84"/>
    </location>
</feature>
<dbReference type="SUPFAM" id="SSF54928">
    <property type="entry name" value="RNA-binding domain, RBD"/>
    <property type="match status" value="2"/>
</dbReference>
<evidence type="ECO:0000313" key="6">
    <source>
        <dbReference type="Proteomes" id="UP001163823"/>
    </source>
</evidence>
<keyword evidence="6" id="KW-1185">Reference proteome</keyword>
<feature type="domain" description="RRM" evidence="4">
    <location>
        <begin position="520"/>
        <end position="602"/>
    </location>
</feature>
<feature type="domain" description="RRM" evidence="4">
    <location>
        <begin position="342"/>
        <end position="420"/>
    </location>
</feature>
<feature type="region of interest" description="Disordered" evidence="3">
    <location>
        <begin position="1"/>
        <end position="180"/>
    </location>
</feature>
<dbReference type="Proteomes" id="UP001163823">
    <property type="component" value="Chromosome 10"/>
</dbReference>
<dbReference type="SMART" id="SM00360">
    <property type="entry name" value="RRM"/>
    <property type="match status" value="3"/>
</dbReference>
<keyword evidence="1 2" id="KW-0694">RNA-binding</keyword>
<dbReference type="Gene3D" id="3.30.70.330">
    <property type="match status" value="3"/>
</dbReference>
<dbReference type="InterPro" id="IPR035979">
    <property type="entry name" value="RBD_domain_sf"/>
</dbReference>
<feature type="region of interest" description="Disordered" evidence="3">
    <location>
        <begin position="225"/>
        <end position="291"/>
    </location>
</feature>
<dbReference type="PANTHER" id="PTHR21245">
    <property type="entry name" value="HETEROGENEOUS NUCLEAR RIBONUCLEOPROTEIN"/>
    <property type="match status" value="1"/>
</dbReference>
<protein>
    <submittedName>
        <fullName evidence="5">Heterogeneous nuclear ribonucleoprotein like</fullName>
    </submittedName>
</protein>
<feature type="region of interest" description="Disordered" evidence="3">
    <location>
        <begin position="303"/>
        <end position="325"/>
    </location>
</feature>
<feature type="compositionally biased region" description="Polar residues" evidence="3">
    <location>
        <begin position="25"/>
        <end position="37"/>
    </location>
</feature>
<evidence type="ECO:0000256" key="3">
    <source>
        <dbReference type="SAM" id="MobiDB-lite"/>
    </source>
</evidence>
<keyword evidence="5" id="KW-0687">Ribonucleoprotein</keyword>
<evidence type="ECO:0000313" key="5">
    <source>
        <dbReference type="EMBL" id="KAJ7953100.1"/>
    </source>
</evidence>
<dbReference type="FunFam" id="3.30.70.330:FF:000187">
    <property type="entry name" value="Heterogeneous nuclear ribonucleoprotein Q"/>
    <property type="match status" value="1"/>
</dbReference>